<comment type="caution">
    <text evidence="1">The sequence shown here is derived from an EMBL/GenBank/DDBJ whole genome shotgun (WGS) entry which is preliminary data.</text>
</comment>
<evidence type="ECO:0000313" key="2">
    <source>
        <dbReference type="Proteomes" id="UP000886595"/>
    </source>
</evidence>
<gene>
    <name evidence="1" type="ORF">Bca52824_048110</name>
</gene>
<dbReference type="EMBL" id="JAAMPC010000010">
    <property type="protein sequence ID" value="KAG2288506.1"/>
    <property type="molecule type" value="Genomic_DNA"/>
</dbReference>
<accession>A0A8X7RHR1</accession>
<sequence length="198" mass="21896">MTCSPLETYSMVVHSTGPHSLRNGFVVLSPLHRSRLQPDLAVVEGAESSMDMFVPYEAPVERERSRTRKDKHVIVDDDVALGQGSPTDNILRDYLKIQAGGSGGDRIDHNELLDFDFPPTEGGSGKVLEFTKESRMVNGGLLMMNRALNVSSQEAGMAQFRAEMADMEIARLKDELKCSLRLVFWSGVGFDGATKKYL</sequence>
<reference evidence="1 2" key="1">
    <citation type="submission" date="2020-02" db="EMBL/GenBank/DDBJ databases">
        <authorList>
            <person name="Ma Q."/>
            <person name="Huang Y."/>
            <person name="Song X."/>
            <person name="Pei D."/>
        </authorList>
    </citation>
    <scope>NUCLEOTIDE SEQUENCE [LARGE SCALE GENOMIC DNA]</scope>
    <source>
        <strain evidence="1">Sxm20200214</strain>
        <tissue evidence="1">Leaf</tissue>
    </source>
</reference>
<proteinExistence type="predicted"/>
<name>A0A8X7RHR1_BRACI</name>
<protein>
    <submittedName>
        <fullName evidence="1">Uncharacterized protein</fullName>
    </submittedName>
</protein>
<dbReference type="OrthoDB" id="10449645at2759"/>
<organism evidence="1 2">
    <name type="scientific">Brassica carinata</name>
    <name type="common">Ethiopian mustard</name>
    <name type="synonym">Abyssinian cabbage</name>
    <dbReference type="NCBI Taxonomy" id="52824"/>
    <lineage>
        <taxon>Eukaryota</taxon>
        <taxon>Viridiplantae</taxon>
        <taxon>Streptophyta</taxon>
        <taxon>Embryophyta</taxon>
        <taxon>Tracheophyta</taxon>
        <taxon>Spermatophyta</taxon>
        <taxon>Magnoliopsida</taxon>
        <taxon>eudicotyledons</taxon>
        <taxon>Gunneridae</taxon>
        <taxon>Pentapetalae</taxon>
        <taxon>rosids</taxon>
        <taxon>malvids</taxon>
        <taxon>Brassicales</taxon>
        <taxon>Brassicaceae</taxon>
        <taxon>Brassiceae</taxon>
        <taxon>Brassica</taxon>
    </lineage>
</organism>
<keyword evidence="2" id="KW-1185">Reference proteome</keyword>
<dbReference type="AlphaFoldDB" id="A0A8X7RHR1"/>
<dbReference type="Proteomes" id="UP000886595">
    <property type="component" value="Unassembled WGS sequence"/>
</dbReference>
<evidence type="ECO:0000313" key="1">
    <source>
        <dbReference type="EMBL" id="KAG2288506.1"/>
    </source>
</evidence>